<evidence type="ECO:0000313" key="2">
    <source>
        <dbReference type="Proteomes" id="UP000886998"/>
    </source>
</evidence>
<accession>A0A8X6XRU5</accession>
<name>A0A8X6XRU5_9ARAC</name>
<evidence type="ECO:0000313" key="1">
    <source>
        <dbReference type="EMBL" id="GFY58344.1"/>
    </source>
</evidence>
<reference evidence="1" key="1">
    <citation type="submission" date="2020-08" db="EMBL/GenBank/DDBJ databases">
        <title>Multicomponent nature underlies the extraordinary mechanical properties of spider dragline silk.</title>
        <authorList>
            <person name="Kono N."/>
            <person name="Nakamura H."/>
            <person name="Mori M."/>
            <person name="Yoshida Y."/>
            <person name="Ohtoshi R."/>
            <person name="Malay A.D."/>
            <person name="Moran D.A.P."/>
            <person name="Tomita M."/>
            <person name="Numata K."/>
            <person name="Arakawa K."/>
        </authorList>
    </citation>
    <scope>NUCLEOTIDE SEQUENCE</scope>
</reference>
<dbReference type="Proteomes" id="UP000886998">
    <property type="component" value="Unassembled WGS sequence"/>
</dbReference>
<proteinExistence type="predicted"/>
<comment type="caution">
    <text evidence="1">The sequence shown here is derived from an EMBL/GenBank/DDBJ whole genome shotgun (WGS) entry which is preliminary data.</text>
</comment>
<organism evidence="1 2">
    <name type="scientific">Trichonephila inaurata madagascariensis</name>
    <dbReference type="NCBI Taxonomy" id="2747483"/>
    <lineage>
        <taxon>Eukaryota</taxon>
        <taxon>Metazoa</taxon>
        <taxon>Ecdysozoa</taxon>
        <taxon>Arthropoda</taxon>
        <taxon>Chelicerata</taxon>
        <taxon>Arachnida</taxon>
        <taxon>Araneae</taxon>
        <taxon>Araneomorphae</taxon>
        <taxon>Entelegynae</taxon>
        <taxon>Araneoidea</taxon>
        <taxon>Nephilidae</taxon>
        <taxon>Trichonephila</taxon>
        <taxon>Trichonephila inaurata</taxon>
    </lineage>
</organism>
<keyword evidence="2" id="KW-1185">Reference proteome</keyword>
<sequence>MEDDKAFQLNLAVHQGADLAAYLNFIIAFRALFNALKPSKASPSDLAKLLRPILPNYEPHDIPPFKSCCYFEPRDLYSDYFDEEAVK</sequence>
<protein>
    <submittedName>
        <fullName evidence="1">Uncharacterized protein</fullName>
    </submittedName>
</protein>
<gene>
    <name evidence="1" type="ORF">TNIN_245201</name>
</gene>
<dbReference type="EMBL" id="BMAV01012018">
    <property type="protein sequence ID" value="GFY58344.1"/>
    <property type="molecule type" value="Genomic_DNA"/>
</dbReference>
<dbReference type="AlphaFoldDB" id="A0A8X6XRU5"/>